<comment type="caution">
    <text evidence="1">The sequence shown here is derived from an EMBL/GenBank/DDBJ whole genome shotgun (WGS) entry which is preliminary data.</text>
</comment>
<evidence type="ECO:0008006" key="3">
    <source>
        <dbReference type="Google" id="ProtNLM"/>
    </source>
</evidence>
<reference evidence="1" key="1">
    <citation type="submission" date="2023-08" db="EMBL/GenBank/DDBJ databases">
        <title>Reference Genome Resource for the Citrus Pathogen Phytophthora citrophthora.</title>
        <authorList>
            <person name="Moller H."/>
            <person name="Coetzee B."/>
            <person name="Rose L.J."/>
            <person name="Van Niekerk J.M."/>
        </authorList>
    </citation>
    <scope>NUCLEOTIDE SEQUENCE</scope>
    <source>
        <strain evidence="1">STE-U-9442</strain>
    </source>
</reference>
<dbReference type="Pfam" id="PF12796">
    <property type="entry name" value="Ank_2"/>
    <property type="match status" value="1"/>
</dbReference>
<evidence type="ECO:0000313" key="1">
    <source>
        <dbReference type="EMBL" id="KAK1946571.1"/>
    </source>
</evidence>
<name>A0AAD9GXU5_9STRA</name>
<proteinExistence type="predicted"/>
<dbReference type="PANTHER" id="PTHR46586:SF3">
    <property type="entry name" value="ANKYRIN REPEAT-CONTAINING PROTEIN"/>
    <property type="match status" value="1"/>
</dbReference>
<accession>A0AAD9GXU5</accession>
<dbReference type="Proteomes" id="UP001259832">
    <property type="component" value="Unassembled WGS sequence"/>
</dbReference>
<keyword evidence="2" id="KW-1185">Reference proteome</keyword>
<dbReference type="SUPFAM" id="SSF140860">
    <property type="entry name" value="Pseudo ankyrin repeat-like"/>
    <property type="match status" value="1"/>
</dbReference>
<evidence type="ECO:0000313" key="2">
    <source>
        <dbReference type="Proteomes" id="UP001259832"/>
    </source>
</evidence>
<dbReference type="InterPro" id="IPR002110">
    <property type="entry name" value="Ankyrin_rpt"/>
</dbReference>
<dbReference type="AlphaFoldDB" id="A0AAD9GXU5"/>
<protein>
    <recommendedName>
        <fullName evidence="3">Ankyrin repeat-containing domain</fullName>
    </recommendedName>
</protein>
<dbReference type="InterPro" id="IPR036770">
    <property type="entry name" value="Ankyrin_rpt-contain_sf"/>
</dbReference>
<dbReference type="Gene3D" id="1.25.40.20">
    <property type="entry name" value="Ankyrin repeat-containing domain"/>
    <property type="match status" value="1"/>
</dbReference>
<sequence>MANAASRGHFPVVKWLHENIAHEDFQTMVLDLAVFNGDLSLLKWLHTNRPNERWSTFAVDIAAQCGHLHVLRWLLDHKQLYKHHGFSIHMRALTLAIQGNHFDAVLLVHYEFQEWNSSSMMPMNNDSYNDHIKAWLQEELGLF</sequence>
<organism evidence="1 2">
    <name type="scientific">Phytophthora citrophthora</name>
    <dbReference type="NCBI Taxonomy" id="4793"/>
    <lineage>
        <taxon>Eukaryota</taxon>
        <taxon>Sar</taxon>
        <taxon>Stramenopiles</taxon>
        <taxon>Oomycota</taxon>
        <taxon>Peronosporomycetes</taxon>
        <taxon>Peronosporales</taxon>
        <taxon>Peronosporaceae</taxon>
        <taxon>Phytophthora</taxon>
    </lineage>
</organism>
<dbReference type="EMBL" id="JASMQC010000003">
    <property type="protein sequence ID" value="KAK1946571.1"/>
    <property type="molecule type" value="Genomic_DNA"/>
</dbReference>
<dbReference type="PANTHER" id="PTHR46586">
    <property type="entry name" value="ANKYRIN REPEAT-CONTAINING PROTEIN"/>
    <property type="match status" value="1"/>
</dbReference>
<gene>
    <name evidence="1" type="ORF">P3T76_002123</name>
</gene>
<dbReference type="InterPro" id="IPR052050">
    <property type="entry name" value="SecEffector_AnkRepeat"/>
</dbReference>